<feature type="domain" description="Phospholipid/glycerol acyltransferase" evidence="1">
    <location>
        <begin position="83"/>
        <end position="185"/>
    </location>
</feature>
<dbReference type="EMBL" id="NSLJ01000023">
    <property type="protein sequence ID" value="PDP43302.1"/>
    <property type="molecule type" value="Genomic_DNA"/>
</dbReference>
<reference evidence="3 4" key="1">
    <citation type="submission" date="2016-09" db="EMBL/GenBank/DDBJ databases">
        <authorList>
            <person name="Capua I."/>
            <person name="De Benedictis P."/>
            <person name="Joannis T."/>
            <person name="Lombin L.H."/>
            <person name="Cattoli G."/>
        </authorList>
    </citation>
    <scope>NUCLEOTIDE SEQUENCE [LARGE SCALE GENOMIC DNA]</scope>
    <source>
        <strain evidence="3 4">UB20</strain>
    </source>
</reference>
<evidence type="ECO:0000313" key="2">
    <source>
        <dbReference type="EMBL" id="PDP43302.1"/>
    </source>
</evidence>
<accession>A0A1D3UXV0</accession>
<evidence type="ECO:0000313" key="3">
    <source>
        <dbReference type="EMBL" id="SCQ24788.1"/>
    </source>
</evidence>
<dbReference type="PANTHER" id="PTHR30068">
    <property type="entry name" value="URONATE ISOMERASE"/>
    <property type="match status" value="1"/>
</dbReference>
<gene>
    <name evidence="2" type="ORF">CLI86_09120</name>
    <name evidence="3" type="ORF">TFUB20_02685</name>
</gene>
<evidence type="ECO:0000313" key="4">
    <source>
        <dbReference type="Proteomes" id="UP000182057"/>
    </source>
</evidence>
<dbReference type="EMBL" id="FMMM01000086">
    <property type="protein sequence ID" value="SCQ24788.1"/>
    <property type="molecule type" value="Genomic_DNA"/>
</dbReference>
<dbReference type="InterPro" id="IPR002123">
    <property type="entry name" value="Plipid/glycerol_acylTrfase"/>
</dbReference>
<dbReference type="GO" id="GO:0042840">
    <property type="term" value="P:D-glucuronate catabolic process"/>
    <property type="evidence" value="ECO:0007669"/>
    <property type="project" value="TreeGrafter"/>
</dbReference>
<dbReference type="SUPFAM" id="SSF69593">
    <property type="entry name" value="Glycerol-3-phosphate (1)-acyltransferase"/>
    <property type="match status" value="1"/>
</dbReference>
<keyword evidence="3" id="KW-0012">Acyltransferase</keyword>
<dbReference type="RefSeq" id="WP_060828670.1">
    <property type="nucleotide sequence ID" value="NZ_CAJPTF010000008.1"/>
</dbReference>
<dbReference type="Proteomes" id="UP000182057">
    <property type="component" value="Unassembled WGS sequence"/>
</dbReference>
<proteinExistence type="predicted"/>
<dbReference type="Pfam" id="PF01553">
    <property type="entry name" value="Acyltransferase"/>
    <property type="match status" value="1"/>
</dbReference>
<dbReference type="OrthoDB" id="1078132at2"/>
<dbReference type="Proteomes" id="UP000219259">
    <property type="component" value="Unassembled WGS sequence"/>
</dbReference>
<name>A0A1D3UXV0_TANFO</name>
<keyword evidence="3" id="KW-0808">Transferase</keyword>
<dbReference type="GO" id="GO:0016746">
    <property type="term" value="F:acyltransferase activity"/>
    <property type="evidence" value="ECO:0007669"/>
    <property type="project" value="UniProtKB-KW"/>
</dbReference>
<dbReference type="AlphaFoldDB" id="A0A1D3UXV0"/>
<evidence type="ECO:0000313" key="5">
    <source>
        <dbReference type="Proteomes" id="UP000219259"/>
    </source>
</evidence>
<evidence type="ECO:0000259" key="1">
    <source>
        <dbReference type="Pfam" id="PF01553"/>
    </source>
</evidence>
<reference evidence="2 5" key="2">
    <citation type="submission" date="2017-09" db="EMBL/GenBank/DDBJ databases">
        <title>Phase variable restriction modification systems are present in the genome sequences of periodontal pathogens Prevotella intermedia, Tannerella forsythia and Porphyromonas gingivalis.</title>
        <authorList>
            <person name="Haigh R.D."/>
            <person name="Crawford L."/>
            <person name="Ralph J."/>
            <person name="Wanford J."/>
            <person name="Vartoukian S.R."/>
            <person name="Hijazib K."/>
            <person name="Wade W."/>
            <person name="Oggioni M.R."/>
        </authorList>
    </citation>
    <scope>NUCLEOTIDE SEQUENCE [LARGE SCALE GENOMIC DNA]</scope>
    <source>
        <strain evidence="2 5">WW11663</strain>
    </source>
</reference>
<protein>
    <submittedName>
        <fullName evidence="3">Acyltransferase</fullName>
    </submittedName>
</protein>
<sequence length="388" mass="45326">MDKKEHSYNFDDIRPLNDNEVEQAIETLVSSEGLQRALRFIKPELDWEAFVAAMRSCKTKAQFKSAIGYKVVMDVARLSTFSLTISGRSRLAQQTPCTFISNHRDIVLDAAFLNGLLYEIGYDMTQIAIGDNLLIHPWIDTVVRLNNSFIVKRNVPVRQVLEDSRKLSAYIRHTLKVTKESVWIAQREGRAKDSDDRTQSSVLKMLCMAGERDDLLTNLMALNIVPIAISYEYDPCDYLKAQEFQLKRDRPDYVKSKRDDLLNMETGILGDKGRVHFTIGTPLNDTLKNFDRDMGRNELIAAVAHAIDCDIYAHYRFYPCNHVAYDMLYRTMRFRSHYDRRDKMRFEAYLQQQLNKIDLPDKDETFLRTKMLEMYSNPLKNHWEYKQE</sequence>
<organism evidence="3 4">
    <name type="scientific">Tannerella forsythia</name>
    <name type="common">Bacteroides forsythus</name>
    <dbReference type="NCBI Taxonomy" id="28112"/>
    <lineage>
        <taxon>Bacteria</taxon>
        <taxon>Pseudomonadati</taxon>
        <taxon>Bacteroidota</taxon>
        <taxon>Bacteroidia</taxon>
        <taxon>Bacteroidales</taxon>
        <taxon>Tannerellaceae</taxon>
        <taxon>Tannerella</taxon>
    </lineage>
</organism>
<dbReference type="GO" id="GO:0019698">
    <property type="term" value="P:D-galacturonate catabolic process"/>
    <property type="evidence" value="ECO:0007669"/>
    <property type="project" value="TreeGrafter"/>
</dbReference>
<dbReference type="PANTHER" id="PTHR30068:SF3">
    <property type="entry name" value="PHOSPHOLIPID_GLYCEROL ACYLTRANSFERASE DOMAIN-CONTAINING PROTEIN"/>
    <property type="match status" value="1"/>
</dbReference>